<evidence type="ECO:0000256" key="1">
    <source>
        <dbReference type="SAM" id="SignalP"/>
    </source>
</evidence>
<feature type="chain" id="PRO_5029863907" evidence="1">
    <location>
        <begin position="22"/>
        <end position="135"/>
    </location>
</feature>
<name>A0A7J6M845_PERCH</name>
<keyword evidence="1" id="KW-0732">Signal</keyword>
<organism evidence="2 3">
    <name type="scientific">Perkinsus chesapeaki</name>
    <name type="common">Clam parasite</name>
    <name type="synonym">Perkinsus andrewsi</name>
    <dbReference type="NCBI Taxonomy" id="330153"/>
    <lineage>
        <taxon>Eukaryota</taxon>
        <taxon>Sar</taxon>
        <taxon>Alveolata</taxon>
        <taxon>Perkinsozoa</taxon>
        <taxon>Perkinsea</taxon>
        <taxon>Perkinsida</taxon>
        <taxon>Perkinsidae</taxon>
        <taxon>Perkinsus</taxon>
    </lineage>
</organism>
<evidence type="ECO:0000313" key="2">
    <source>
        <dbReference type="EMBL" id="KAF4667320.1"/>
    </source>
</evidence>
<proteinExistence type="predicted"/>
<dbReference type="EMBL" id="JAAPAO010000214">
    <property type="protein sequence ID" value="KAF4667320.1"/>
    <property type="molecule type" value="Genomic_DNA"/>
</dbReference>
<accession>A0A7J6M845</accession>
<protein>
    <submittedName>
        <fullName evidence="2">Uncharacterized protein</fullName>
    </submittedName>
</protein>
<keyword evidence="3" id="KW-1185">Reference proteome</keyword>
<dbReference type="AlphaFoldDB" id="A0A7J6M845"/>
<reference evidence="2 3" key="1">
    <citation type="submission" date="2020-04" db="EMBL/GenBank/DDBJ databases">
        <title>Perkinsus chesapeaki whole genome sequence.</title>
        <authorList>
            <person name="Bogema D.R."/>
        </authorList>
    </citation>
    <scope>NUCLEOTIDE SEQUENCE [LARGE SCALE GENOMIC DNA]</scope>
    <source>
        <strain evidence="2">ATCC PRA-425</strain>
    </source>
</reference>
<dbReference type="Proteomes" id="UP000591131">
    <property type="component" value="Unassembled WGS sequence"/>
</dbReference>
<evidence type="ECO:0000313" key="3">
    <source>
        <dbReference type="Proteomes" id="UP000591131"/>
    </source>
</evidence>
<comment type="caution">
    <text evidence="2">The sequence shown here is derived from an EMBL/GenBank/DDBJ whole genome shotgun (WGS) entry which is preliminary data.</text>
</comment>
<gene>
    <name evidence="2" type="ORF">FOL47_003643</name>
</gene>
<feature type="signal peptide" evidence="1">
    <location>
        <begin position="1"/>
        <end position="21"/>
    </location>
</feature>
<sequence>MAMASMLDLILVTQVIVAGYGWPFPEGQYSGFKVNPYTYITVSFRYSNLSPTADIGVVCDKEPFIKSGYLRMRHETNDFIFFDPSSANYGEFIYTLNSICPNRFKMGDFLVFEFLPPGPRFVVHEEGRTITIGLR</sequence>